<reference evidence="1" key="1">
    <citation type="submission" date="2021-01" db="EMBL/GenBank/DDBJ databases">
        <title>Whole genome shotgun sequence of Acrocarpospora phusangensis NBRC 108782.</title>
        <authorList>
            <person name="Komaki H."/>
            <person name="Tamura T."/>
        </authorList>
    </citation>
    <scope>NUCLEOTIDE SEQUENCE</scope>
    <source>
        <strain evidence="1">NBRC 108782</strain>
    </source>
</reference>
<keyword evidence="2" id="KW-1185">Reference proteome</keyword>
<organism evidence="1 2">
    <name type="scientific">Acrocarpospora phusangensis</name>
    <dbReference type="NCBI Taxonomy" id="1070424"/>
    <lineage>
        <taxon>Bacteria</taxon>
        <taxon>Bacillati</taxon>
        <taxon>Actinomycetota</taxon>
        <taxon>Actinomycetes</taxon>
        <taxon>Streptosporangiales</taxon>
        <taxon>Streptosporangiaceae</taxon>
        <taxon>Acrocarpospora</taxon>
    </lineage>
</organism>
<dbReference type="InterPro" id="IPR006175">
    <property type="entry name" value="YjgF/YER057c/UK114"/>
</dbReference>
<comment type="caution">
    <text evidence="1">The sequence shown here is derived from an EMBL/GenBank/DDBJ whole genome shotgun (WGS) entry which is preliminary data.</text>
</comment>
<dbReference type="Gene3D" id="3.30.1330.40">
    <property type="entry name" value="RutC-like"/>
    <property type="match status" value="1"/>
</dbReference>
<dbReference type="Pfam" id="PF01042">
    <property type="entry name" value="Ribonuc_L-PSP"/>
    <property type="match status" value="1"/>
</dbReference>
<proteinExistence type="predicted"/>
<evidence type="ECO:0008006" key="3">
    <source>
        <dbReference type="Google" id="ProtNLM"/>
    </source>
</evidence>
<dbReference type="AlphaFoldDB" id="A0A919QH66"/>
<protein>
    <recommendedName>
        <fullName evidence="3">RidA family protein</fullName>
    </recommendedName>
</protein>
<accession>A0A919QH66</accession>
<dbReference type="Proteomes" id="UP000640052">
    <property type="component" value="Unassembled WGS sequence"/>
</dbReference>
<sequence length="131" mass="13806">MTPSTPSTRISSGGPWEDRYGYSRAVVAGPHVLVSGCTAVVGGEVQHVGDAYNQTLTAFGIALDALAKAGASRDDVVRTRMYVVNESDFDAAGDAHGHLFGEVRPACTSVQVAGLVDPRMLVEVEVEAYRP</sequence>
<dbReference type="InterPro" id="IPR035959">
    <property type="entry name" value="RutC-like_sf"/>
</dbReference>
<gene>
    <name evidence="1" type="ORF">Aph01nite_47050</name>
</gene>
<dbReference type="PANTHER" id="PTHR43857:SF1">
    <property type="entry name" value="YJGH FAMILY PROTEIN"/>
    <property type="match status" value="1"/>
</dbReference>
<evidence type="ECO:0000313" key="2">
    <source>
        <dbReference type="Proteomes" id="UP000640052"/>
    </source>
</evidence>
<dbReference type="SUPFAM" id="SSF55298">
    <property type="entry name" value="YjgF-like"/>
    <property type="match status" value="1"/>
</dbReference>
<dbReference type="RefSeq" id="WP_204043073.1">
    <property type="nucleotide sequence ID" value="NZ_BOOA01000039.1"/>
</dbReference>
<dbReference type="PANTHER" id="PTHR43857">
    <property type="entry name" value="BLR7761 PROTEIN"/>
    <property type="match status" value="1"/>
</dbReference>
<name>A0A919QH66_9ACTN</name>
<evidence type="ECO:0000313" key="1">
    <source>
        <dbReference type="EMBL" id="GIH26395.1"/>
    </source>
</evidence>
<dbReference type="EMBL" id="BOOA01000039">
    <property type="protein sequence ID" value="GIH26395.1"/>
    <property type="molecule type" value="Genomic_DNA"/>
</dbReference>
<dbReference type="CDD" id="cd06154">
    <property type="entry name" value="YjgF_YER057c_UK114_like_6"/>
    <property type="match status" value="1"/>
</dbReference>